<dbReference type="InterPro" id="IPR023298">
    <property type="entry name" value="ATPase_P-typ_TM_dom_sf"/>
</dbReference>
<dbReference type="InterPro" id="IPR008250">
    <property type="entry name" value="ATPase_P-typ_transduc_dom_A_sf"/>
</dbReference>
<dbReference type="Gene3D" id="2.70.150.10">
    <property type="entry name" value="Calcium-transporting ATPase, cytoplasmic transduction domain A"/>
    <property type="match status" value="1"/>
</dbReference>
<keyword evidence="6 15" id="KW-0547">Nucleotide-binding</keyword>
<feature type="transmembrane region" description="Helical" evidence="15">
    <location>
        <begin position="674"/>
        <end position="697"/>
    </location>
</feature>
<dbReference type="GO" id="GO:0043682">
    <property type="term" value="F:P-type divalent copper transporter activity"/>
    <property type="evidence" value="ECO:0007669"/>
    <property type="project" value="TreeGrafter"/>
</dbReference>
<dbReference type="InterPro" id="IPR036412">
    <property type="entry name" value="HAD-like_sf"/>
</dbReference>
<keyword evidence="5 15" id="KW-0479">Metal-binding</keyword>
<keyword evidence="7" id="KW-0187">Copper transport</keyword>
<comment type="similarity">
    <text evidence="2 15">Belongs to the cation transport ATPase (P-type) (TC 3.A.3) family. Type IB subfamily.</text>
</comment>
<dbReference type="FunFam" id="2.70.150.10:FF:000002">
    <property type="entry name" value="Copper-transporting ATPase 1, putative"/>
    <property type="match status" value="1"/>
</dbReference>
<proteinExistence type="inferred from homology"/>
<dbReference type="InterPro" id="IPR027256">
    <property type="entry name" value="P-typ_ATPase_IB"/>
</dbReference>
<evidence type="ECO:0000256" key="9">
    <source>
        <dbReference type="ARBA" id="ARBA00022967"/>
    </source>
</evidence>
<dbReference type="Proteomes" id="UP000465035">
    <property type="component" value="Chromosome"/>
</dbReference>
<keyword evidence="12" id="KW-0406">Ion transport</keyword>
<evidence type="ECO:0000256" key="13">
    <source>
        <dbReference type="ARBA" id="ARBA00023136"/>
    </source>
</evidence>
<dbReference type="GO" id="GO:0016887">
    <property type="term" value="F:ATP hydrolysis activity"/>
    <property type="evidence" value="ECO:0007669"/>
    <property type="project" value="InterPro"/>
</dbReference>
<keyword evidence="13 15" id="KW-0472">Membrane</keyword>
<evidence type="ECO:0000256" key="11">
    <source>
        <dbReference type="ARBA" id="ARBA00023008"/>
    </source>
</evidence>
<dbReference type="Gene3D" id="3.40.50.1000">
    <property type="entry name" value="HAD superfamily/HAD-like"/>
    <property type="match status" value="1"/>
</dbReference>
<dbReference type="Gene3D" id="3.40.1110.10">
    <property type="entry name" value="Calcium-transporting ATPase, cytoplasmic domain N"/>
    <property type="match status" value="1"/>
</dbReference>
<evidence type="ECO:0000256" key="5">
    <source>
        <dbReference type="ARBA" id="ARBA00022723"/>
    </source>
</evidence>
<evidence type="ECO:0000259" key="16">
    <source>
        <dbReference type="Pfam" id="PF00122"/>
    </source>
</evidence>
<dbReference type="InterPro" id="IPR023299">
    <property type="entry name" value="ATPase_P-typ_cyto_dom_N"/>
</dbReference>
<dbReference type="PRINTS" id="PR00119">
    <property type="entry name" value="CATATPASE"/>
</dbReference>
<feature type="transmembrane region" description="Helical" evidence="15">
    <location>
        <begin position="86"/>
        <end position="104"/>
    </location>
</feature>
<evidence type="ECO:0000256" key="15">
    <source>
        <dbReference type="RuleBase" id="RU362081"/>
    </source>
</evidence>
<dbReference type="SFLD" id="SFLDF00027">
    <property type="entry name" value="p-type_atpase"/>
    <property type="match status" value="1"/>
</dbReference>
<feature type="domain" description="P-type ATPase A" evidence="16">
    <location>
        <begin position="217"/>
        <end position="317"/>
    </location>
</feature>
<dbReference type="SFLD" id="SFLDS00003">
    <property type="entry name" value="Haloacid_Dehalogenase"/>
    <property type="match status" value="1"/>
</dbReference>
<keyword evidence="12" id="KW-0813">Transport</keyword>
<evidence type="ECO:0000256" key="12">
    <source>
        <dbReference type="ARBA" id="ARBA00023065"/>
    </source>
</evidence>
<feature type="transmembrane region" description="Helical" evidence="15">
    <location>
        <begin position="150"/>
        <end position="171"/>
    </location>
</feature>
<feature type="transmembrane region" description="Helical" evidence="15">
    <location>
        <begin position="183"/>
        <end position="200"/>
    </location>
</feature>
<dbReference type="InterPro" id="IPR044492">
    <property type="entry name" value="P_typ_ATPase_HD_dom"/>
</dbReference>
<dbReference type="Pfam" id="PF00702">
    <property type="entry name" value="Hydrolase"/>
    <property type="match status" value="1"/>
</dbReference>
<dbReference type="InterPro" id="IPR023214">
    <property type="entry name" value="HAD_sf"/>
</dbReference>
<sequence>MSKQENNHMKKMVMNSNQKNNQDKNMQMSEHQDHQSMSHIKMTHRNMEMNHDDMEHMDHEMSGMNMGHGMSGHHMNMDMGDLNRRFWISLILTIPVILLSPMAGMGGFGFHFSWSPLLLTIIGSILYFYGGKPFFSGAKMEMKSKQPGMMSLITLGITVAYFYSIYSVVANNVFHVTPTVDEFFWELSTLIDIMLLGHIIEMKSIDSAGSAVDALSKLLPSTAKVVRNGQVVNVNVADLKINDIVQVQAGEKIPADGAIVKGTTTVNESLVTGESKLVPKSINDDVIGGSINNDGTFEFKVDKAQNDSFLNKVMQLVMNASNNKSHAQTIADKVAGYLFYAALTVAIIAFISWMFVSGATIALPIAVTVLIIACPHALGLAIPLVVSRSTALAAQNGLLIRDSSALEQSNKVQYVLMDKTGTLTEGNFKLNFYQTFNSHYSKDQILALAGALEKTSSHPLAKGVMDEVAEKKLQLDEAEDVQQIPGFGLTGIVNGKKYQLVSSNYFEKESIEYNQETVNKLLADKNNSISFLIENNQVIGVIGEGDEIKAGSKPMIDYLKQHHIQPVMLTGDNEAIAASVASSLGIDDYRAKLLPEDKQKIVAEYQKRGTTMFIGDGVNDAPSLSGANVGVAIGAGTDVAIDSADIVLVRSDPKDVVDLFKLAKRTADKMKQNLWWGAGYNIVALPLAAGVLAFAGILLSPMVGAVLMSLSTVVVSVNALTLRIG</sequence>
<dbReference type="RefSeq" id="WP_159298719.1">
    <property type="nucleotide sequence ID" value="NZ_CP047121.1"/>
</dbReference>
<evidence type="ECO:0000256" key="8">
    <source>
        <dbReference type="ARBA" id="ARBA00022840"/>
    </source>
</evidence>
<feature type="transmembrane region" description="Helical" evidence="15">
    <location>
        <begin position="110"/>
        <end position="129"/>
    </location>
</feature>
<feature type="transmembrane region" description="Helical" evidence="15">
    <location>
        <begin position="334"/>
        <end position="355"/>
    </location>
</feature>
<evidence type="ECO:0000256" key="2">
    <source>
        <dbReference type="ARBA" id="ARBA00006024"/>
    </source>
</evidence>
<dbReference type="EC" id="7.2.2.8" evidence="3"/>
<dbReference type="NCBIfam" id="TIGR01494">
    <property type="entry name" value="ATPase_P-type"/>
    <property type="match status" value="1"/>
</dbReference>
<keyword evidence="9" id="KW-1278">Translocase</keyword>
<keyword evidence="8 15" id="KW-0067">ATP-binding</keyword>
<evidence type="ECO:0000256" key="3">
    <source>
        <dbReference type="ARBA" id="ARBA00012517"/>
    </source>
</evidence>
<evidence type="ECO:0000256" key="1">
    <source>
        <dbReference type="ARBA" id="ARBA00004651"/>
    </source>
</evidence>
<dbReference type="NCBIfam" id="TIGR01511">
    <property type="entry name" value="ATPase-IB1_Cu"/>
    <property type="match status" value="1"/>
</dbReference>
<dbReference type="AlphaFoldDB" id="A0A6P1E4S3"/>
<evidence type="ECO:0000256" key="7">
    <source>
        <dbReference type="ARBA" id="ARBA00022796"/>
    </source>
</evidence>
<dbReference type="EMBL" id="CP047121">
    <property type="protein sequence ID" value="QHB51688.1"/>
    <property type="molecule type" value="Genomic_DNA"/>
</dbReference>
<keyword evidence="15" id="KW-1003">Cell membrane</keyword>
<dbReference type="PRINTS" id="PR00943">
    <property type="entry name" value="CUATPASE"/>
</dbReference>
<keyword evidence="10 15" id="KW-1133">Transmembrane helix</keyword>
<feature type="transmembrane region" description="Helical" evidence="15">
    <location>
        <begin position="703"/>
        <end position="722"/>
    </location>
</feature>
<evidence type="ECO:0000256" key="10">
    <source>
        <dbReference type="ARBA" id="ARBA00022989"/>
    </source>
</evidence>
<gene>
    <name evidence="17" type="ORF">GQR93_05490</name>
</gene>
<evidence type="ECO:0000313" key="18">
    <source>
        <dbReference type="Proteomes" id="UP000465035"/>
    </source>
</evidence>
<reference evidence="17 18" key="1">
    <citation type="submission" date="2019-12" db="EMBL/GenBank/DDBJ databases">
        <title>Lactobacillus hilgardii FLUB.</title>
        <authorList>
            <person name="Gustaw K."/>
        </authorList>
    </citation>
    <scope>NUCLEOTIDE SEQUENCE [LARGE SCALE GENOMIC DNA]</scope>
    <source>
        <strain evidence="17 18">FLUB</strain>
    </source>
</reference>
<dbReference type="SFLD" id="SFLDG00002">
    <property type="entry name" value="C1.7:_P-type_atpase_like"/>
    <property type="match status" value="1"/>
</dbReference>
<protein>
    <recommendedName>
        <fullName evidence="3">P-type Cu(+) transporter</fullName>
        <ecNumber evidence="3">7.2.2.8</ecNumber>
    </recommendedName>
</protein>
<dbReference type="InterPro" id="IPR018303">
    <property type="entry name" value="ATPase_P-typ_P_site"/>
</dbReference>
<dbReference type="SMR" id="A0A6P1E4S3"/>
<dbReference type="InterPro" id="IPR059000">
    <property type="entry name" value="ATPase_P-type_domA"/>
</dbReference>
<dbReference type="PANTHER" id="PTHR43520">
    <property type="entry name" value="ATP7, ISOFORM B"/>
    <property type="match status" value="1"/>
</dbReference>
<name>A0A6P1E4S3_LENHI</name>
<feature type="transmembrane region" description="Helical" evidence="15">
    <location>
        <begin position="361"/>
        <end position="386"/>
    </location>
</feature>
<evidence type="ECO:0000256" key="4">
    <source>
        <dbReference type="ARBA" id="ARBA00022692"/>
    </source>
</evidence>
<dbReference type="PROSITE" id="PS00154">
    <property type="entry name" value="ATPASE_E1_E2"/>
    <property type="match status" value="1"/>
</dbReference>
<evidence type="ECO:0000256" key="6">
    <source>
        <dbReference type="ARBA" id="ARBA00022741"/>
    </source>
</evidence>
<comment type="catalytic activity">
    <reaction evidence="14">
        <text>Cu(+)(in) + ATP + H2O = Cu(+)(out) + ADP + phosphate + H(+)</text>
        <dbReference type="Rhea" id="RHEA:25792"/>
        <dbReference type="ChEBI" id="CHEBI:15377"/>
        <dbReference type="ChEBI" id="CHEBI:15378"/>
        <dbReference type="ChEBI" id="CHEBI:30616"/>
        <dbReference type="ChEBI" id="CHEBI:43474"/>
        <dbReference type="ChEBI" id="CHEBI:49552"/>
        <dbReference type="ChEBI" id="CHEBI:456216"/>
        <dbReference type="EC" id="7.2.2.8"/>
    </reaction>
</comment>
<evidence type="ECO:0000256" key="14">
    <source>
        <dbReference type="ARBA" id="ARBA00049289"/>
    </source>
</evidence>
<comment type="subcellular location">
    <subcellularLocation>
        <location evidence="1">Cell membrane</location>
        <topology evidence="1">Multi-pass membrane protein</topology>
    </subcellularLocation>
</comment>
<accession>A0A6P1E4S3</accession>
<dbReference type="InterPro" id="IPR001757">
    <property type="entry name" value="P_typ_ATPase"/>
</dbReference>
<dbReference type="GeneID" id="69057806"/>
<dbReference type="NCBIfam" id="TIGR01525">
    <property type="entry name" value="ATPase-IB_hvy"/>
    <property type="match status" value="1"/>
</dbReference>
<dbReference type="SUPFAM" id="SSF81665">
    <property type="entry name" value="Calcium ATPase, transmembrane domain M"/>
    <property type="match status" value="1"/>
</dbReference>
<dbReference type="Pfam" id="PF00122">
    <property type="entry name" value="E1-E2_ATPase"/>
    <property type="match status" value="1"/>
</dbReference>
<dbReference type="SUPFAM" id="SSF56784">
    <property type="entry name" value="HAD-like"/>
    <property type="match status" value="1"/>
</dbReference>
<dbReference type="GO" id="GO:0055070">
    <property type="term" value="P:copper ion homeostasis"/>
    <property type="evidence" value="ECO:0007669"/>
    <property type="project" value="TreeGrafter"/>
</dbReference>
<dbReference type="GO" id="GO:0005524">
    <property type="term" value="F:ATP binding"/>
    <property type="evidence" value="ECO:0007669"/>
    <property type="project" value="UniProtKB-UniRule"/>
</dbReference>
<dbReference type="GO" id="GO:0005886">
    <property type="term" value="C:plasma membrane"/>
    <property type="evidence" value="ECO:0007669"/>
    <property type="project" value="UniProtKB-SubCell"/>
</dbReference>
<keyword evidence="17" id="KW-0378">Hydrolase</keyword>
<dbReference type="GO" id="GO:0005507">
    <property type="term" value="F:copper ion binding"/>
    <property type="evidence" value="ECO:0007669"/>
    <property type="project" value="TreeGrafter"/>
</dbReference>
<keyword evidence="11" id="KW-0186">Copper</keyword>
<dbReference type="SUPFAM" id="SSF81653">
    <property type="entry name" value="Calcium ATPase, transduction domain A"/>
    <property type="match status" value="1"/>
</dbReference>
<organism evidence="17 18">
    <name type="scientific">Lentilactobacillus hilgardii</name>
    <name type="common">Lactobacillus hilgardii</name>
    <dbReference type="NCBI Taxonomy" id="1588"/>
    <lineage>
        <taxon>Bacteria</taxon>
        <taxon>Bacillati</taxon>
        <taxon>Bacillota</taxon>
        <taxon>Bacilli</taxon>
        <taxon>Lactobacillales</taxon>
        <taxon>Lactobacillaceae</taxon>
        <taxon>Lentilactobacillus</taxon>
    </lineage>
</organism>
<dbReference type="GO" id="GO:0140581">
    <property type="term" value="F:P-type monovalent copper transporter activity"/>
    <property type="evidence" value="ECO:0007669"/>
    <property type="project" value="UniProtKB-EC"/>
</dbReference>
<keyword evidence="4 15" id="KW-0812">Transmembrane</keyword>
<dbReference type="PANTHER" id="PTHR43520:SF8">
    <property type="entry name" value="P-TYPE CU(+) TRANSPORTER"/>
    <property type="match status" value="1"/>
</dbReference>
<evidence type="ECO:0000313" key="17">
    <source>
        <dbReference type="EMBL" id="QHB51688.1"/>
    </source>
</evidence>